<dbReference type="Gene3D" id="2.60.40.10">
    <property type="entry name" value="Immunoglobulins"/>
    <property type="match status" value="1"/>
</dbReference>
<dbReference type="AlphaFoldDB" id="A0A9D1JYF9"/>
<reference evidence="2" key="2">
    <citation type="journal article" date="2021" name="PeerJ">
        <title>Extensive microbial diversity within the chicken gut microbiome revealed by metagenomics and culture.</title>
        <authorList>
            <person name="Gilroy R."/>
            <person name="Ravi A."/>
            <person name="Getino M."/>
            <person name="Pursley I."/>
            <person name="Horton D.L."/>
            <person name="Alikhan N.F."/>
            <person name="Baker D."/>
            <person name="Gharbi K."/>
            <person name="Hall N."/>
            <person name="Watson M."/>
            <person name="Adriaenssens E.M."/>
            <person name="Foster-Nyarko E."/>
            <person name="Jarju S."/>
            <person name="Secka A."/>
            <person name="Antonio M."/>
            <person name="Oren A."/>
            <person name="Chaudhuri R.R."/>
            <person name="La Ragione R."/>
            <person name="Hildebrand F."/>
            <person name="Pallen M.J."/>
        </authorList>
    </citation>
    <scope>NUCLEOTIDE SEQUENCE</scope>
    <source>
        <strain evidence="2">CHK152-2871</strain>
    </source>
</reference>
<feature type="chain" id="PRO_5039635755" evidence="1">
    <location>
        <begin position="18"/>
        <end position="120"/>
    </location>
</feature>
<protein>
    <submittedName>
        <fullName evidence="2">Uncharacterized protein</fullName>
    </submittedName>
</protein>
<evidence type="ECO:0000256" key="1">
    <source>
        <dbReference type="SAM" id="SignalP"/>
    </source>
</evidence>
<comment type="caution">
    <text evidence="2">The sequence shown here is derived from an EMBL/GenBank/DDBJ whole genome shotgun (WGS) entry which is preliminary data.</text>
</comment>
<organism evidence="2 3">
    <name type="scientific">Candidatus Galligastranaerophilus intestinavium</name>
    <dbReference type="NCBI Taxonomy" id="2840836"/>
    <lineage>
        <taxon>Bacteria</taxon>
        <taxon>Candidatus Galligastranaerophilus</taxon>
    </lineage>
</organism>
<evidence type="ECO:0000313" key="3">
    <source>
        <dbReference type="Proteomes" id="UP000886865"/>
    </source>
</evidence>
<dbReference type="InterPro" id="IPR013783">
    <property type="entry name" value="Ig-like_fold"/>
</dbReference>
<dbReference type="EMBL" id="DVJQ01000073">
    <property type="protein sequence ID" value="HIS75066.1"/>
    <property type="molecule type" value="Genomic_DNA"/>
</dbReference>
<keyword evidence="1" id="KW-0732">Signal</keyword>
<sequence length="120" mass="13776">MKKLLLILLLLNLQAFALEPIKVIDPKDGTKVEITLNSPAKEFRGNIEVVKGMSNFDLVLCNESGLELKRTKIDNFGEYNFGALEKGRYFLKFENVIKPKVQKEDKAAPYIMDIPYQRKK</sequence>
<proteinExistence type="predicted"/>
<gene>
    <name evidence="2" type="ORF">IAA86_08630</name>
</gene>
<name>A0A9D1JYF9_9BACT</name>
<evidence type="ECO:0000313" key="2">
    <source>
        <dbReference type="EMBL" id="HIS75066.1"/>
    </source>
</evidence>
<reference evidence="2" key="1">
    <citation type="submission" date="2020-10" db="EMBL/GenBank/DDBJ databases">
        <authorList>
            <person name="Gilroy R."/>
        </authorList>
    </citation>
    <scope>NUCLEOTIDE SEQUENCE</scope>
    <source>
        <strain evidence="2">CHK152-2871</strain>
    </source>
</reference>
<dbReference type="Proteomes" id="UP000886865">
    <property type="component" value="Unassembled WGS sequence"/>
</dbReference>
<feature type="signal peptide" evidence="1">
    <location>
        <begin position="1"/>
        <end position="17"/>
    </location>
</feature>
<accession>A0A9D1JYF9</accession>